<protein>
    <submittedName>
        <fullName evidence="1">Uncharacterized protein</fullName>
    </submittedName>
</protein>
<proteinExistence type="predicted"/>
<dbReference type="KEGG" id="prr:AT705_24150"/>
<dbReference type="Proteomes" id="UP000069015">
    <property type="component" value="Chromosome 2"/>
</dbReference>
<accession>A0A0U3H0A0</accession>
<evidence type="ECO:0000313" key="1">
    <source>
        <dbReference type="EMBL" id="ALU46014.1"/>
    </source>
</evidence>
<dbReference type="EMBL" id="CP013612">
    <property type="protein sequence ID" value="ALU46014.1"/>
    <property type="molecule type" value="Genomic_DNA"/>
</dbReference>
<dbReference type="AlphaFoldDB" id="A0A0U3H0A0"/>
<evidence type="ECO:0000313" key="2">
    <source>
        <dbReference type="Proteomes" id="UP000069015"/>
    </source>
</evidence>
<gene>
    <name evidence="1" type="ORF">AT705_24150</name>
</gene>
<sequence>MFESKKLEIIYWVILAFRDYYVPGECEETPMGMMQEGIDDYLQGFDIQGGRYRVADLKEVLLCAYQSDIELWWRFNCCNFNAKPPLHEAQEEDDQGVQGACVFFWVEYFGLGKEFMDREKLAEYRDKYHPEMLKLLVKCCVWDVLFPGETLPGYTLPTSADTSSFDYTA</sequence>
<reference evidence="1 2" key="1">
    <citation type="submission" date="2015-12" db="EMBL/GenBank/DDBJ databases">
        <title>Complete genome sequence of Pseudoalteromonas rubra SCSIO 6842, harboring a conjugative plasmid.</title>
        <authorList>
            <person name="Li B."/>
            <person name="Wang X."/>
        </authorList>
    </citation>
    <scope>NUCLEOTIDE SEQUENCE [LARGE SCALE GENOMIC DNA]</scope>
    <source>
        <strain evidence="1 2">SCSIO 6842</strain>
    </source>
</reference>
<name>A0A0U3H0A0_9GAMM</name>
<organism evidence="1 2">
    <name type="scientific">Pseudoalteromonas rubra</name>
    <dbReference type="NCBI Taxonomy" id="43658"/>
    <lineage>
        <taxon>Bacteria</taxon>
        <taxon>Pseudomonadati</taxon>
        <taxon>Pseudomonadota</taxon>
        <taxon>Gammaproteobacteria</taxon>
        <taxon>Alteromonadales</taxon>
        <taxon>Pseudoalteromonadaceae</taxon>
        <taxon>Pseudoalteromonas</taxon>
    </lineage>
</organism>
<dbReference type="RefSeq" id="WP_058798858.1">
    <property type="nucleotide sequence ID" value="NZ_CP013612.1"/>
</dbReference>